<keyword evidence="2" id="KW-0472">Membrane</keyword>
<accession>A0A9P9INW5</accession>
<dbReference type="PANTHER" id="PTHR35394:SF5">
    <property type="entry name" value="DUF3176 DOMAIN-CONTAINING PROTEIN"/>
    <property type="match status" value="1"/>
</dbReference>
<dbReference type="InterPro" id="IPR021514">
    <property type="entry name" value="DUF3176"/>
</dbReference>
<sequence length="599" mass="66549">MTTHHPGDDGIEPHNTIRRSRLSESENAPQKSKETHRLLEVEHTSRRAIPLWLNFTDTWSWEGISIGWFLACLAANIGILVYISGKSLKTWNLPIEPNTLVGVFSTLSKAALATPVTQCISQLKWLYFEESPRPLINMQNFDDASRGPFGALLFFPKVFFSKNKSKAVRVAAIGCLVTLATLALEPFTQQVIGFRDRIVLIDDGTEIARFSVSNGYDTGATSLTGLFTPELTDDDMQGSLLAGIFSKTIDTNRYETCSSSNCTWPAASSLSICSACHNVTAASKKECTDPKVDIMISPRQCNFTTPGGIKLGTQRGRAQSAQFYYTMANVSCQTEFSSTRNTTGMSNDAILARIGILRDPALRQVPGYPDNATISECEIFWCKTTYAPVSGMANSSQHTNTTRERLIYEGAPARFRIAMDRTNSSRYSLNQINIQGIKALLTGLFTTDLASELSPLNKRENFNVARLVHRAPDLDELFDSITLAMTAELRSSSRNTTEVSGQAWRNETYIHVRWGWFALPVAIFSMTVLLFITTVVMNRRIDGMLWKSSLLPYMFIGKSWSVSDIKTHGGVAEMEEVARMKTFRTSELKVMNVNGTDKA</sequence>
<comment type="caution">
    <text evidence="3">The sequence shown here is derived from an EMBL/GenBank/DDBJ whole genome shotgun (WGS) entry which is preliminary data.</text>
</comment>
<keyword evidence="4" id="KW-1185">Reference proteome</keyword>
<name>A0A9P9INW5_9PLEO</name>
<evidence type="ECO:0000256" key="2">
    <source>
        <dbReference type="SAM" id="Phobius"/>
    </source>
</evidence>
<dbReference type="EMBL" id="JAGMWT010000006">
    <property type="protein sequence ID" value="KAH7127201.1"/>
    <property type="molecule type" value="Genomic_DNA"/>
</dbReference>
<feature type="transmembrane region" description="Helical" evidence="2">
    <location>
        <begin position="63"/>
        <end position="83"/>
    </location>
</feature>
<protein>
    <submittedName>
        <fullName evidence="3">Uncharacterized protein</fullName>
    </submittedName>
</protein>
<proteinExistence type="predicted"/>
<feature type="region of interest" description="Disordered" evidence="1">
    <location>
        <begin position="1"/>
        <end position="36"/>
    </location>
</feature>
<dbReference type="AlphaFoldDB" id="A0A9P9INW5"/>
<keyword evidence="2" id="KW-1133">Transmembrane helix</keyword>
<gene>
    <name evidence="3" type="ORF">B0J11DRAFT_567909</name>
</gene>
<feature type="compositionally biased region" description="Basic and acidic residues" evidence="1">
    <location>
        <begin position="1"/>
        <end position="12"/>
    </location>
</feature>
<evidence type="ECO:0000313" key="4">
    <source>
        <dbReference type="Proteomes" id="UP000700596"/>
    </source>
</evidence>
<dbReference type="Pfam" id="PF11374">
    <property type="entry name" value="DUF3176"/>
    <property type="match status" value="1"/>
</dbReference>
<dbReference type="Proteomes" id="UP000700596">
    <property type="component" value="Unassembled WGS sequence"/>
</dbReference>
<feature type="transmembrane region" description="Helical" evidence="2">
    <location>
        <begin position="514"/>
        <end position="537"/>
    </location>
</feature>
<organism evidence="3 4">
    <name type="scientific">Dendryphion nanum</name>
    <dbReference type="NCBI Taxonomy" id="256645"/>
    <lineage>
        <taxon>Eukaryota</taxon>
        <taxon>Fungi</taxon>
        <taxon>Dikarya</taxon>
        <taxon>Ascomycota</taxon>
        <taxon>Pezizomycotina</taxon>
        <taxon>Dothideomycetes</taxon>
        <taxon>Pleosporomycetidae</taxon>
        <taxon>Pleosporales</taxon>
        <taxon>Torulaceae</taxon>
        <taxon>Dendryphion</taxon>
    </lineage>
</organism>
<keyword evidence="2" id="KW-0812">Transmembrane</keyword>
<feature type="transmembrane region" description="Helical" evidence="2">
    <location>
        <begin position="167"/>
        <end position="184"/>
    </location>
</feature>
<reference evidence="3" key="1">
    <citation type="journal article" date="2021" name="Nat. Commun.">
        <title>Genetic determinants of endophytism in the Arabidopsis root mycobiome.</title>
        <authorList>
            <person name="Mesny F."/>
            <person name="Miyauchi S."/>
            <person name="Thiergart T."/>
            <person name="Pickel B."/>
            <person name="Atanasova L."/>
            <person name="Karlsson M."/>
            <person name="Huettel B."/>
            <person name="Barry K.W."/>
            <person name="Haridas S."/>
            <person name="Chen C."/>
            <person name="Bauer D."/>
            <person name="Andreopoulos W."/>
            <person name="Pangilinan J."/>
            <person name="LaButti K."/>
            <person name="Riley R."/>
            <person name="Lipzen A."/>
            <person name="Clum A."/>
            <person name="Drula E."/>
            <person name="Henrissat B."/>
            <person name="Kohler A."/>
            <person name="Grigoriev I.V."/>
            <person name="Martin F.M."/>
            <person name="Hacquard S."/>
        </authorList>
    </citation>
    <scope>NUCLEOTIDE SEQUENCE</scope>
    <source>
        <strain evidence="3">MPI-CAGE-CH-0243</strain>
    </source>
</reference>
<dbReference type="OrthoDB" id="5376804at2759"/>
<dbReference type="PANTHER" id="PTHR35394">
    <property type="entry name" value="DUF3176 DOMAIN-CONTAINING PROTEIN"/>
    <property type="match status" value="1"/>
</dbReference>
<evidence type="ECO:0000256" key="1">
    <source>
        <dbReference type="SAM" id="MobiDB-lite"/>
    </source>
</evidence>
<evidence type="ECO:0000313" key="3">
    <source>
        <dbReference type="EMBL" id="KAH7127201.1"/>
    </source>
</evidence>